<keyword evidence="8" id="KW-0812">Transmembrane</keyword>
<dbReference type="InterPro" id="IPR041033">
    <property type="entry name" value="SpaA_PFL_dom_1"/>
</dbReference>
<keyword evidence="3" id="KW-0134">Cell wall</keyword>
<dbReference type="InterPro" id="IPR013783">
    <property type="entry name" value="Ig-like_fold"/>
</dbReference>
<dbReference type="InterPro" id="IPR011252">
    <property type="entry name" value="Fibrogen-bd_dom1"/>
</dbReference>
<keyword evidence="6" id="KW-0572">Peptidoglycan-anchor</keyword>
<dbReference type="Proteomes" id="UP000294726">
    <property type="component" value="Chromosome"/>
</dbReference>
<dbReference type="Pfam" id="PF00746">
    <property type="entry name" value="Gram_pos_anchor"/>
    <property type="match status" value="1"/>
</dbReference>
<dbReference type="Pfam" id="PF17961">
    <property type="entry name" value="Big_8"/>
    <property type="match status" value="1"/>
</dbReference>
<feature type="domain" description="Gram-positive cocci surface proteins LPxTG" evidence="10">
    <location>
        <begin position="2218"/>
        <end position="2253"/>
    </location>
</feature>
<dbReference type="GO" id="GO:0005518">
    <property type="term" value="F:collagen binding"/>
    <property type="evidence" value="ECO:0007669"/>
    <property type="project" value="InterPro"/>
</dbReference>
<dbReference type="PANTHER" id="PTHR36108:SF13">
    <property type="entry name" value="COLOSSIN-B-RELATED"/>
    <property type="match status" value="1"/>
</dbReference>
<comment type="subcellular location">
    <subcellularLocation>
        <location evidence="1">Secreted</location>
        <location evidence="1">Cell wall</location>
        <topology evidence="1">Peptidoglycan-anchor</topology>
    </subcellularLocation>
</comment>
<dbReference type="NCBIfam" id="TIGR01167">
    <property type="entry name" value="LPXTG_anchor"/>
    <property type="match status" value="1"/>
</dbReference>
<evidence type="ECO:0000256" key="9">
    <source>
        <dbReference type="SAM" id="SignalP"/>
    </source>
</evidence>
<feature type="region of interest" description="Disordered" evidence="7">
    <location>
        <begin position="598"/>
        <end position="619"/>
    </location>
</feature>
<dbReference type="Gene3D" id="2.60.40.740">
    <property type="match status" value="5"/>
</dbReference>
<reference evidence="11 12" key="1">
    <citation type="submission" date="2018-08" db="EMBL/GenBank/DDBJ databases">
        <authorList>
            <person name="Lorentzen P. G. S. M."/>
        </authorList>
    </citation>
    <scope>NUCLEOTIDE SEQUENCE [LARGE SCALE GENOMIC DNA]</scope>
    <source>
        <strain evidence="11 12">CRBO_1381</strain>
    </source>
</reference>
<evidence type="ECO:0000256" key="3">
    <source>
        <dbReference type="ARBA" id="ARBA00022512"/>
    </source>
</evidence>
<keyword evidence="8" id="KW-1133">Transmembrane helix</keyword>
<dbReference type="SUPFAM" id="SSF49478">
    <property type="entry name" value="Cna protein B-type domain"/>
    <property type="match status" value="12"/>
</dbReference>
<evidence type="ECO:0000259" key="10">
    <source>
        <dbReference type="PROSITE" id="PS50847"/>
    </source>
</evidence>
<feature type="region of interest" description="Disordered" evidence="7">
    <location>
        <begin position="154"/>
        <end position="180"/>
    </location>
</feature>
<dbReference type="InterPro" id="IPR008966">
    <property type="entry name" value="Adhesion_dom_sf"/>
</dbReference>
<feature type="signal peptide" evidence="9">
    <location>
        <begin position="1"/>
        <end position="23"/>
    </location>
</feature>
<feature type="region of interest" description="Disordered" evidence="7">
    <location>
        <begin position="2176"/>
        <end position="2218"/>
    </location>
</feature>
<accession>A0AAQ2ZEV6</accession>
<evidence type="ECO:0000313" key="11">
    <source>
        <dbReference type="EMBL" id="VDB98862.1"/>
    </source>
</evidence>
<dbReference type="InterPro" id="IPR008456">
    <property type="entry name" value="Collagen-bd_dom"/>
</dbReference>
<keyword evidence="8" id="KW-0472">Membrane</keyword>
<evidence type="ECO:0000256" key="1">
    <source>
        <dbReference type="ARBA" id="ARBA00004168"/>
    </source>
</evidence>
<evidence type="ECO:0000256" key="8">
    <source>
        <dbReference type="SAM" id="Phobius"/>
    </source>
</evidence>
<evidence type="ECO:0000256" key="5">
    <source>
        <dbReference type="ARBA" id="ARBA00022729"/>
    </source>
</evidence>
<comment type="similarity">
    <text evidence="2">Belongs to the serine-aspartate repeat-containing protein (SDr) family.</text>
</comment>
<evidence type="ECO:0000256" key="2">
    <source>
        <dbReference type="ARBA" id="ARBA00007257"/>
    </source>
</evidence>
<proteinExistence type="inferred from homology"/>
<dbReference type="GO" id="GO:0007155">
    <property type="term" value="P:cell adhesion"/>
    <property type="evidence" value="ECO:0007669"/>
    <property type="project" value="InterPro"/>
</dbReference>
<feature type="compositionally biased region" description="Basic and acidic residues" evidence="7">
    <location>
        <begin position="2196"/>
        <end position="2206"/>
    </location>
</feature>
<dbReference type="PROSITE" id="PS50847">
    <property type="entry name" value="GRAM_POS_ANCHORING"/>
    <property type="match status" value="1"/>
</dbReference>
<dbReference type="SUPFAM" id="SSF49401">
    <property type="entry name" value="Bacterial adhesins"/>
    <property type="match status" value="6"/>
</dbReference>
<evidence type="ECO:0000313" key="12">
    <source>
        <dbReference type="Proteomes" id="UP000294726"/>
    </source>
</evidence>
<feature type="compositionally biased region" description="Polar residues" evidence="7">
    <location>
        <begin position="598"/>
        <end position="615"/>
    </location>
</feature>
<keyword evidence="4" id="KW-0964">Secreted</keyword>
<feature type="transmembrane region" description="Helical" evidence="8">
    <location>
        <begin position="2225"/>
        <end position="2246"/>
    </location>
</feature>
<evidence type="ECO:0000256" key="7">
    <source>
        <dbReference type="SAM" id="MobiDB-lite"/>
    </source>
</evidence>
<dbReference type="InterPro" id="IPR041171">
    <property type="entry name" value="SDR_Ig"/>
</dbReference>
<name>A0AAQ2ZEV6_OENOE</name>
<sequence>MGKWFRRLFAVLMALTISLQYVAAGAQAFSSTTQDSSGNSLKLESVKAANNSTGTNDFTLKIHVTADSDSSYKIALNSPLEFKTAAEQQSKETDLVNYTIEQQDIEVNAKSGADNDISISLNLDSSKIAQTNKIQLTYETQAVSADIAQQAASTSTSSSSAQSSSSASSSSASSSAASSSSSKTTKSAIKAAAAEDDTAGNDISQYLPSTDNDTIIDSADITFTDQDGNTVDPDQVTADTNVSFDYKWSIPNDLEDGYQLKAGDYFTFQLPSNVVYRPGTGSLGDYGTYSIAADGTVTFTFNGNVTDHSDISGDFYYNQTQISVTTPGQTTILIPTKEGPVTTNIVVNPTGGDDISKAGHASSGSNPKQVIWDVTVNTNGNELKNAKISDSMPSGTTLASTAVYPLTIDMSGNVTATGAALVEGTDYTVDSNGTVTLIGKYADTYQAFKVEYTTNIDADAIPDDGGNVTFNNTATLDNDGKTSPASATVTASYGKLLTKSFLGADNSGSQKYKWQLDYNFGEKNLPAGTSITDTLDGSQIFSGDPVLTYEDGSTVPASSYVVSYDTANKTMTITFPNGLDQGVKINYDSQVTSPINGSVDLNNSVESNDKTTTAGGSVDEEGLTKSLGAVDYNAKTVAWKLDINEGRQTMSDWVLNDTIPNGLTLDPDSFVLTDNDTGKALIQGTDYQITETSTGFKIEFLGALKTSAKDYYTLTYKTSFDTNEVPSNGTWTNSAKATWTDINGDTHTNDGSAGFTPKVEFDNDGSKSGSYNATNKTITWTVVANYNQRTLTDATISDQIVGDQDYVSDSAKLYEATINSNGTYTLGAQVSSPDITFDSDSNTLTAKLPEGSTKAYVLTYETSLAGKVIDQSSYTNTAKYTNNSKEQDLTASVSVPNSGSFATKSGKQDSNDSAYADWNIIVNKSQSTLKDVVVTDQPSSNQIVDPASIVIYGTTIDSNGNVTENTADKLVEGTDYTVDLNTNQTTGDQTLTISFSNQISTAYSIDYKALINSSLTNDTLSNTVSITGNGEKTVNQDVTSSTKVVNNGGSATGTNLNLVIQKNDQDTGKVIVGAEFALYSVSNGQKGQLLRTGTTDSNGQINWGNLKSGNYILVETKAPDGYIISSTLAAGKQITLSASGSSDNETVADAETNQQGSVTLTKVDSSTGDKLNGAVFSLYEKDGTLVKSGLTTENGELSYSGLNAGDYYFVETKAPDGYHFDPNKQYAFTLDSDNISATVDASNVENSVVLTKTDGSSSDNNPVQGATYSIYSSDGTEVANNLTTDANGEINYKGLSAGDYYFVETDSPDGYQLSTKHYDFTVSDNQQATVQVNSSDQENSVTLTKTDSSDNDIVKGAVFSIYTSDGKLVKDNLTTDANGQIEYQSQDLTSGNYYFVETSAPDGYQLSSKHYDFTVTKNLQSTVKVSANDQENAVVLTKTNSDSSDNSPVEGAVYSIYTSDGKLVKDKLTTDANGQIEYQSQNLTAGDYYFVETSAPDGYQLSTKHYDFTVTSNSQASVKVNTTDLETSVVLTKTDSDSSDNNPIKGAVFDLYKSDGSKVASDLTTDANGQINYKGLKAGDYYFVETNAPDGYQLSTKHYDFTVSDNEQSSIKVSADEEENSVVLTKTDVDSSDNAIVQGAVFDLYKSDGTKVASDLTTDANGQIKYQSQNLTAGDYYFVETSAPDGYQLSSKHFDFTIGNNLQAAVKVSANDEENSVVLTKTDSDSSDNSVVKGAVFSIYSSDGKLVKADLKTDSNGQINYKGLKAGDYYFVETSAPDGYQLSSKHYNFTVTSNSQSTVTVSASDTETSVVLTKTDSDSSSKNPVQGATYSIYSTDGSEVAKDLTTDSNGQINYKGLKPGDYYFVETSAPDGYQLSTKHVDFTIINNQTSAVTIAADDQENAVILTKTDSDSSTNKVLQGAVFDLYKSDGTKVASDLTTDANGQIEYQNQNLTAGDYYFVETKAPEGYQLSNKHFEFTIVKNSQSSVKVAVSDQESTGSVLLNKIDSDTGNPLQGAVFDLYKSDGSKVASNLATDANGQIKVSDLKPGSYYFVETKAPNGYNFNSNKKYAFTVVFNQQTSSLVKAENSEKTGSVILTKTDANTGKKLAGAVFDLYKANGNKLKTGLVTDKNGTILVSGLKPGSYYFVETKAPAGYLFDRNKHYNFAIEIGNQEKSQTVKVTDDRQASKASTASTDKSGHADHHKGESTPGYKNGHKELPNTGENILLFSTLAGTIVSVSAAGTAILKRKRENK</sequence>
<keyword evidence="5 9" id="KW-0732">Signal</keyword>
<feature type="chain" id="PRO_5042843472" description="Gram-positive cocci surface proteins LPxTG domain-containing protein" evidence="9">
    <location>
        <begin position="24"/>
        <end position="2253"/>
    </location>
</feature>
<dbReference type="Pfam" id="PF17802">
    <property type="entry name" value="SpaA"/>
    <property type="match status" value="12"/>
</dbReference>
<gene>
    <name evidence="11" type="ORF">OENI_1549</name>
</gene>
<dbReference type="Gene3D" id="2.60.40.1280">
    <property type="match status" value="1"/>
</dbReference>
<dbReference type="Gene3D" id="2.60.40.10">
    <property type="entry name" value="Immunoglobulins"/>
    <property type="match status" value="12"/>
</dbReference>
<dbReference type="RefSeq" id="WP_186414080.1">
    <property type="nucleotide sequence ID" value="NZ_LR031358.1"/>
</dbReference>
<dbReference type="InterPro" id="IPR019931">
    <property type="entry name" value="LPXTG_anchor"/>
</dbReference>
<evidence type="ECO:0000256" key="4">
    <source>
        <dbReference type="ARBA" id="ARBA00022525"/>
    </source>
</evidence>
<dbReference type="EMBL" id="LR031358">
    <property type="protein sequence ID" value="VDB98862.1"/>
    <property type="molecule type" value="Genomic_DNA"/>
</dbReference>
<protein>
    <recommendedName>
        <fullName evidence="10">Gram-positive cocci surface proteins LPxTG domain-containing protein</fullName>
    </recommendedName>
</protein>
<dbReference type="PANTHER" id="PTHR36108">
    <property type="entry name" value="COLOSSIN-B-RELATED"/>
    <property type="match status" value="1"/>
</dbReference>
<dbReference type="Pfam" id="PF05737">
    <property type="entry name" value="Collagen_bind"/>
    <property type="match status" value="4"/>
</dbReference>
<evidence type="ECO:0000256" key="6">
    <source>
        <dbReference type="ARBA" id="ARBA00023088"/>
    </source>
</evidence>
<organism evidence="11 12">
    <name type="scientific">Oenococcus oeni</name>
    <name type="common">Leuconostoc oenos</name>
    <dbReference type="NCBI Taxonomy" id="1247"/>
    <lineage>
        <taxon>Bacteria</taxon>
        <taxon>Bacillati</taxon>
        <taxon>Bacillota</taxon>
        <taxon>Bacilli</taxon>
        <taxon>Lactobacillales</taxon>
        <taxon>Lactobacillaceae</taxon>
        <taxon>Oenococcus</taxon>
    </lineage>
</organism>